<reference evidence="1 2" key="1">
    <citation type="submission" date="2020-07" db="EMBL/GenBank/DDBJ databases">
        <title>Sequencing the genomes of 1000 actinobacteria strains.</title>
        <authorList>
            <person name="Klenk H.-P."/>
        </authorList>
    </citation>
    <scope>NUCLEOTIDE SEQUENCE [LARGE SCALE GENOMIC DNA]</scope>
    <source>
        <strain evidence="1 2">DSM 44065</strain>
    </source>
</reference>
<dbReference type="EMBL" id="JACCFJ010000001">
    <property type="protein sequence ID" value="NYI85533.1"/>
    <property type="molecule type" value="Genomic_DNA"/>
</dbReference>
<comment type="caution">
    <text evidence="1">The sequence shown here is derived from an EMBL/GenBank/DDBJ whole genome shotgun (WGS) entry which is preliminary data.</text>
</comment>
<accession>A0A853AQY5</accession>
<organism evidence="1 2">
    <name type="scientific">Saccharopolyspora hordei</name>
    <dbReference type="NCBI Taxonomy" id="1838"/>
    <lineage>
        <taxon>Bacteria</taxon>
        <taxon>Bacillati</taxon>
        <taxon>Actinomycetota</taxon>
        <taxon>Actinomycetes</taxon>
        <taxon>Pseudonocardiales</taxon>
        <taxon>Pseudonocardiaceae</taxon>
        <taxon>Saccharopolyspora</taxon>
    </lineage>
</organism>
<dbReference type="Proteomes" id="UP000587002">
    <property type="component" value="Unassembled WGS sequence"/>
</dbReference>
<proteinExistence type="predicted"/>
<evidence type="ECO:0000313" key="2">
    <source>
        <dbReference type="Proteomes" id="UP000587002"/>
    </source>
</evidence>
<dbReference type="AlphaFoldDB" id="A0A853AQY5"/>
<gene>
    <name evidence="1" type="ORF">HNR68_004163</name>
</gene>
<keyword evidence="2" id="KW-1185">Reference proteome</keyword>
<protein>
    <submittedName>
        <fullName evidence="1">Uncharacterized protein</fullName>
    </submittedName>
</protein>
<evidence type="ECO:0000313" key="1">
    <source>
        <dbReference type="EMBL" id="NYI85533.1"/>
    </source>
</evidence>
<name>A0A853AQY5_9PSEU</name>
<sequence length="37" mass="3911">MSNRKAGSPLVFAEISEKHASTTQQQAAAAFHAIKSP</sequence>